<dbReference type="EMBL" id="JTDF01007880">
    <property type="protein sequence ID" value="KAF8564786.1"/>
    <property type="molecule type" value="Genomic_DNA"/>
</dbReference>
<dbReference type="OrthoDB" id="441890at2759"/>
<reference evidence="1 2" key="1">
    <citation type="submission" date="2019-07" db="EMBL/GenBank/DDBJ databases">
        <title>Annotation for the trematode Paragonimus westermani.</title>
        <authorList>
            <person name="Choi Y.-J."/>
        </authorList>
    </citation>
    <scope>NUCLEOTIDE SEQUENCE [LARGE SCALE GENOMIC DNA]</scope>
    <source>
        <strain evidence="1">180907_Pwestermani</strain>
    </source>
</reference>
<protein>
    <submittedName>
        <fullName evidence="1">Uncharacterized protein</fullName>
    </submittedName>
</protein>
<organism evidence="1 2">
    <name type="scientific">Paragonimus westermani</name>
    <dbReference type="NCBI Taxonomy" id="34504"/>
    <lineage>
        <taxon>Eukaryota</taxon>
        <taxon>Metazoa</taxon>
        <taxon>Spiralia</taxon>
        <taxon>Lophotrochozoa</taxon>
        <taxon>Platyhelminthes</taxon>
        <taxon>Trematoda</taxon>
        <taxon>Digenea</taxon>
        <taxon>Plagiorchiida</taxon>
        <taxon>Troglotremata</taxon>
        <taxon>Troglotrematidae</taxon>
        <taxon>Paragonimus</taxon>
    </lineage>
</organism>
<sequence>MEAPVLRFLQDLVEEVEQFVPPVPGRSKLIRAIRKEIHTFGLIPSDLKEKASACSNFPHFKLITRLARAYGERVVGLLCRYRMPPATDFITGHSQSVSSTLDREVASKFCPTDVDDQLSKLTAHTGKMQTHSFSVHPLYLR</sequence>
<proteinExistence type="predicted"/>
<evidence type="ECO:0000313" key="2">
    <source>
        <dbReference type="Proteomes" id="UP000699462"/>
    </source>
</evidence>
<dbReference type="Proteomes" id="UP000699462">
    <property type="component" value="Unassembled WGS sequence"/>
</dbReference>
<evidence type="ECO:0000313" key="1">
    <source>
        <dbReference type="EMBL" id="KAF8564786.1"/>
    </source>
</evidence>
<keyword evidence="2" id="KW-1185">Reference proteome</keyword>
<name>A0A8T0DBQ6_9TREM</name>
<comment type="caution">
    <text evidence="1">The sequence shown here is derived from an EMBL/GenBank/DDBJ whole genome shotgun (WGS) entry which is preliminary data.</text>
</comment>
<gene>
    <name evidence="1" type="ORF">P879_10331</name>
</gene>
<accession>A0A8T0DBQ6</accession>
<dbReference type="AlphaFoldDB" id="A0A8T0DBQ6"/>